<dbReference type="VEuPathDB" id="VectorBase:ISCW021181"/>
<evidence type="ECO:0000313" key="3">
    <source>
        <dbReference type="EnsemblMetazoa" id="ISCW021181-PA"/>
    </source>
</evidence>
<dbReference type="VEuPathDB" id="VectorBase:ISCP_021654"/>
<gene>
    <name evidence="2" type="ORF">IscW_ISCW021181</name>
</gene>
<dbReference type="OrthoDB" id="10037266at2759"/>
<reference evidence="2 4" key="1">
    <citation type="submission" date="2008-03" db="EMBL/GenBank/DDBJ databases">
        <title>Annotation of Ixodes scapularis.</title>
        <authorList>
            <consortium name="Ixodes scapularis Genome Project Consortium"/>
            <person name="Caler E."/>
            <person name="Hannick L.I."/>
            <person name="Bidwell S."/>
            <person name="Joardar V."/>
            <person name="Thiagarajan M."/>
            <person name="Amedeo P."/>
            <person name="Galinsky K.J."/>
            <person name="Schobel S."/>
            <person name="Inman J."/>
            <person name="Hostetler J."/>
            <person name="Miller J."/>
            <person name="Hammond M."/>
            <person name="Megy K."/>
            <person name="Lawson D."/>
            <person name="Kodira C."/>
            <person name="Sutton G."/>
            <person name="Meyer J."/>
            <person name="Hill C.A."/>
            <person name="Birren B."/>
            <person name="Nene V."/>
            <person name="Collins F."/>
            <person name="Alarcon-Chaidez F."/>
            <person name="Wikel S."/>
            <person name="Strausberg R."/>
        </authorList>
    </citation>
    <scope>NUCLEOTIDE SEQUENCE [LARGE SCALE GENOMIC DNA]</scope>
    <source>
        <strain evidence="4">Wikel</strain>
        <strain evidence="2">Wikel colony</strain>
    </source>
</reference>
<dbReference type="PaxDb" id="6945-B7Q6F9"/>
<feature type="region of interest" description="Disordered" evidence="1">
    <location>
        <begin position="74"/>
        <end position="95"/>
    </location>
</feature>
<dbReference type="EMBL" id="DS867245">
    <property type="protein sequence ID" value="EEC14431.1"/>
    <property type="molecule type" value="Genomic_DNA"/>
</dbReference>
<protein>
    <submittedName>
        <fullName evidence="2 3">Uncharacterized protein</fullName>
    </submittedName>
</protein>
<sequence>MREEEKPRQLTCVRKAEMLERVVLANRQTTDDFLGRLQRLTQASQMTKHNNWTMPSNPLPDFSTLPDNTQVKKHAPAELPWTPKEQRPTAVCATA</sequence>
<dbReference type="EnsemblMetazoa" id="ISCW021181-RA">
    <property type="protein sequence ID" value="ISCW021181-PA"/>
    <property type="gene ID" value="ISCW021181"/>
</dbReference>
<organism>
    <name type="scientific">Ixodes scapularis</name>
    <name type="common">Black-legged tick</name>
    <name type="synonym">Deer tick</name>
    <dbReference type="NCBI Taxonomy" id="6945"/>
    <lineage>
        <taxon>Eukaryota</taxon>
        <taxon>Metazoa</taxon>
        <taxon>Ecdysozoa</taxon>
        <taxon>Arthropoda</taxon>
        <taxon>Chelicerata</taxon>
        <taxon>Arachnida</taxon>
        <taxon>Acari</taxon>
        <taxon>Parasitiformes</taxon>
        <taxon>Ixodida</taxon>
        <taxon>Ixodoidea</taxon>
        <taxon>Ixodidae</taxon>
        <taxon>Ixodinae</taxon>
        <taxon>Ixodes</taxon>
    </lineage>
</organism>
<dbReference type="InParanoid" id="B7Q6F9"/>
<proteinExistence type="predicted"/>
<evidence type="ECO:0000313" key="4">
    <source>
        <dbReference type="Proteomes" id="UP000001555"/>
    </source>
</evidence>
<evidence type="ECO:0000256" key="1">
    <source>
        <dbReference type="SAM" id="MobiDB-lite"/>
    </source>
</evidence>
<dbReference type="EMBL" id="ABJB010603177">
    <property type="status" value="NOT_ANNOTATED_CDS"/>
    <property type="molecule type" value="Genomic_DNA"/>
</dbReference>
<dbReference type="HOGENOM" id="CLU_2375109_0_0_1"/>
<reference evidence="3" key="2">
    <citation type="submission" date="2020-05" db="UniProtKB">
        <authorList>
            <consortium name="EnsemblMetazoa"/>
        </authorList>
    </citation>
    <scope>IDENTIFICATION</scope>
    <source>
        <strain evidence="3">wikel</strain>
    </source>
</reference>
<keyword evidence="4" id="KW-1185">Reference proteome</keyword>
<dbReference type="Proteomes" id="UP000001555">
    <property type="component" value="Unassembled WGS sequence"/>
</dbReference>
<name>B7Q6F9_IXOSC</name>
<accession>B7Q6F9</accession>
<dbReference type="VEuPathDB" id="VectorBase:ISCI021181"/>
<dbReference type="AlphaFoldDB" id="B7Q6F9"/>
<evidence type="ECO:0000313" key="2">
    <source>
        <dbReference type="EMBL" id="EEC14431.1"/>
    </source>
</evidence>